<comment type="caution">
    <text evidence="3">The sequence shown here is derived from an EMBL/GenBank/DDBJ whole genome shotgun (WGS) entry which is preliminary data.</text>
</comment>
<sequence>TWSMSAAADPREGRRPRRALTNTDTTRPRSVLVVVSIFFPSTHGHVRRGRTRRSIGGPHWRMATCDEGASFLEHWARCHAAESTGEAPRRGGGAGQAAPGDSATGRPDPRRRRRGAAGAGLLACGAALAVVALGAWGRRRDGVRASRAGAALGALVREEAVPPAVSHACPGSVDVRGFGSVSVVAAQFHAPGVPGAQV</sequence>
<dbReference type="EMBL" id="CAUYUJ010014661">
    <property type="protein sequence ID" value="CAK0844412.1"/>
    <property type="molecule type" value="Genomic_DNA"/>
</dbReference>
<gene>
    <name evidence="3" type="ORF">PCOR1329_LOCUS38503</name>
</gene>
<evidence type="ECO:0000313" key="3">
    <source>
        <dbReference type="EMBL" id="CAK0844412.1"/>
    </source>
</evidence>
<proteinExistence type="predicted"/>
<accession>A0ABN9TF49</accession>
<keyword evidence="2" id="KW-0472">Membrane</keyword>
<feature type="region of interest" description="Disordered" evidence="1">
    <location>
        <begin position="82"/>
        <end position="116"/>
    </location>
</feature>
<keyword evidence="2" id="KW-0812">Transmembrane</keyword>
<feature type="non-terminal residue" evidence="3">
    <location>
        <position position="198"/>
    </location>
</feature>
<evidence type="ECO:0000313" key="4">
    <source>
        <dbReference type="Proteomes" id="UP001189429"/>
    </source>
</evidence>
<feature type="region of interest" description="Disordered" evidence="1">
    <location>
        <begin position="1"/>
        <end position="25"/>
    </location>
</feature>
<feature type="transmembrane region" description="Helical" evidence="2">
    <location>
        <begin position="116"/>
        <end position="137"/>
    </location>
</feature>
<dbReference type="Proteomes" id="UP001189429">
    <property type="component" value="Unassembled WGS sequence"/>
</dbReference>
<keyword evidence="4" id="KW-1185">Reference proteome</keyword>
<keyword evidence="2" id="KW-1133">Transmembrane helix</keyword>
<organism evidence="3 4">
    <name type="scientific">Prorocentrum cordatum</name>
    <dbReference type="NCBI Taxonomy" id="2364126"/>
    <lineage>
        <taxon>Eukaryota</taxon>
        <taxon>Sar</taxon>
        <taxon>Alveolata</taxon>
        <taxon>Dinophyceae</taxon>
        <taxon>Prorocentrales</taxon>
        <taxon>Prorocentraceae</taxon>
        <taxon>Prorocentrum</taxon>
    </lineage>
</organism>
<feature type="non-terminal residue" evidence="3">
    <location>
        <position position="1"/>
    </location>
</feature>
<name>A0ABN9TF49_9DINO</name>
<evidence type="ECO:0000256" key="1">
    <source>
        <dbReference type="SAM" id="MobiDB-lite"/>
    </source>
</evidence>
<evidence type="ECO:0000256" key="2">
    <source>
        <dbReference type="SAM" id="Phobius"/>
    </source>
</evidence>
<reference evidence="3" key="1">
    <citation type="submission" date="2023-10" db="EMBL/GenBank/DDBJ databases">
        <authorList>
            <person name="Chen Y."/>
            <person name="Shah S."/>
            <person name="Dougan E. K."/>
            <person name="Thang M."/>
            <person name="Chan C."/>
        </authorList>
    </citation>
    <scope>NUCLEOTIDE SEQUENCE [LARGE SCALE GENOMIC DNA]</scope>
</reference>
<protein>
    <submittedName>
        <fullName evidence="3">Uncharacterized protein</fullName>
    </submittedName>
</protein>